<gene>
    <name evidence="1" type="ORF">TCM_036941</name>
</gene>
<dbReference type="Gramene" id="EOY29383">
    <property type="protein sequence ID" value="EOY29383"/>
    <property type="gene ID" value="TCM_036941"/>
</dbReference>
<reference evidence="1 2" key="1">
    <citation type="journal article" date="2013" name="Genome Biol.">
        <title>The genome sequence of the most widely cultivated cacao type and its use to identify candidate genes regulating pod color.</title>
        <authorList>
            <person name="Motamayor J.C."/>
            <person name="Mockaitis K."/>
            <person name="Schmutz J."/>
            <person name="Haiminen N."/>
            <person name="Iii D.L."/>
            <person name="Cornejo O."/>
            <person name="Findley S.D."/>
            <person name="Zheng P."/>
            <person name="Utro F."/>
            <person name="Royaert S."/>
            <person name="Saski C."/>
            <person name="Jenkins J."/>
            <person name="Podicheti R."/>
            <person name="Zhao M."/>
            <person name="Scheffler B.E."/>
            <person name="Stack J.C."/>
            <person name="Feltus F.A."/>
            <person name="Mustiga G.M."/>
            <person name="Amores F."/>
            <person name="Phillips W."/>
            <person name="Marelli J.P."/>
            <person name="May G.D."/>
            <person name="Shapiro H."/>
            <person name="Ma J."/>
            <person name="Bustamante C.D."/>
            <person name="Schnell R.J."/>
            <person name="Main D."/>
            <person name="Gilbert D."/>
            <person name="Parida L."/>
            <person name="Kuhn D.N."/>
        </authorList>
    </citation>
    <scope>NUCLEOTIDE SEQUENCE [LARGE SCALE GENOMIC DNA]</scope>
    <source>
        <strain evidence="2">cv. Matina 1-6</strain>
    </source>
</reference>
<evidence type="ECO:0000313" key="1">
    <source>
        <dbReference type="EMBL" id="EOY29383.1"/>
    </source>
</evidence>
<keyword evidence="2" id="KW-1185">Reference proteome</keyword>
<evidence type="ECO:0000313" key="2">
    <source>
        <dbReference type="Proteomes" id="UP000026915"/>
    </source>
</evidence>
<sequence length="116" mass="13031">MLYIKPNMLSRKWRWLVSCNLILKPECHTDQAASGGSLSCSFNMLSCPASSNRATSSVPNIQLYIKNSVEICSIFLQVLFTRHKGEGLAKLPVQPLLHFFLDCKLLNDCSGVCIYY</sequence>
<dbReference type="HOGENOM" id="CLU_2101356_0_0_1"/>
<organism evidence="1 2">
    <name type="scientific">Theobroma cacao</name>
    <name type="common">Cacao</name>
    <name type="synonym">Cocoa</name>
    <dbReference type="NCBI Taxonomy" id="3641"/>
    <lineage>
        <taxon>Eukaryota</taxon>
        <taxon>Viridiplantae</taxon>
        <taxon>Streptophyta</taxon>
        <taxon>Embryophyta</taxon>
        <taxon>Tracheophyta</taxon>
        <taxon>Spermatophyta</taxon>
        <taxon>Magnoliopsida</taxon>
        <taxon>eudicotyledons</taxon>
        <taxon>Gunneridae</taxon>
        <taxon>Pentapetalae</taxon>
        <taxon>rosids</taxon>
        <taxon>malvids</taxon>
        <taxon>Malvales</taxon>
        <taxon>Malvaceae</taxon>
        <taxon>Byttnerioideae</taxon>
        <taxon>Theobroma</taxon>
    </lineage>
</organism>
<dbReference type="Proteomes" id="UP000026915">
    <property type="component" value="Chromosome 9"/>
</dbReference>
<dbReference type="AlphaFoldDB" id="A0A061GIZ1"/>
<name>A0A061GIZ1_THECC</name>
<protein>
    <submittedName>
        <fullName evidence="1">Uncharacterized protein</fullName>
    </submittedName>
</protein>
<dbReference type="InParanoid" id="A0A061GIZ1"/>
<accession>A0A061GIZ1</accession>
<dbReference type="EMBL" id="CM001887">
    <property type="protein sequence ID" value="EOY29383.1"/>
    <property type="molecule type" value="Genomic_DNA"/>
</dbReference>
<proteinExistence type="predicted"/>